<evidence type="ECO:0000313" key="1">
    <source>
        <dbReference type="EMBL" id="SFZ75406.1"/>
    </source>
</evidence>
<dbReference type="SUPFAM" id="SSF82784">
    <property type="entry name" value="OsmC-like"/>
    <property type="match status" value="1"/>
</dbReference>
<dbReference type="InterPro" id="IPR003718">
    <property type="entry name" value="OsmC/Ohr_fam"/>
</dbReference>
<dbReference type="InterPro" id="IPR036102">
    <property type="entry name" value="OsmC/Ohrsf"/>
</dbReference>
<dbReference type="OrthoDB" id="5297623at2"/>
<dbReference type="AlphaFoldDB" id="A0A1K2HF45"/>
<dbReference type="Gene3D" id="3.30.300.20">
    <property type="match status" value="1"/>
</dbReference>
<accession>A0A1K2HF45</accession>
<dbReference type="STRING" id="1121279.SAMN02745887_01585"/>
<name>A0A1K2HF45_9NEIS</name>
<gene>
    <name evidence="1" type="ORF">SAMN02745887_01585</name>
</gene>
<reference evidence="1 2" key="1">
    <citation type="submission" date="2016-11" db="EMBL/GenBank/DDBJ databases">
        <authorList>
            <person name="Jaros S."/>
            <person name="Januszkiewicz K."/>
            <person name="Wedrychowicz H."/>
        </authorList>
    </citation>
    <scope>NUCLEOTIDE SEQUENCE [LARGE SCALE GENOMIC DNA]</scope>
    <source>
        <strain evidence="1 2">DSM 18899</strain>
    </source>
</reference>
<dbReference type="InterPro" id="IPR015946">
    <property type="entry name" value="KH_dom-like_a/b"/>
</dbReference>
<dbReference type="Pfam" id="PF02566">
    <property type="entry name" value="OsmC"/>
    <property type="match status" value="1"/>
</dbReference>
<sequence>MAETFSITLEQTSDYQFVVNFDQEKIPALITDEGAPLGHDTGPSPTRLLAAAVGNCLAASLLFALRKFKNSPEPLQAHATVSLERNAQGRMRVAGIDVTLNLGVPAAELAQLERVLAQFEDFCVVTESVRQGIAVTVAVRDADGRVLKG</sequence>
<dbReference type="RefSeq" id="WP_072428099.1">
    <property type="nucleotide sequence ID" value="NZ_FPKR01000005.1"/>
</dbReference>
<dbReference type="EMBL" id="FPKR01000005">
    <property type="protein sequence ID" value="SFZ75406.1"/>
    <property type="molecule type" value="Genomic_DNA"/>
</dbReference>
<protein>
    <submittedName>
        <fullName evidence="1">Uncharacterized OsmC-related protein</fullName>
    </submittedName>
</protein>
<dbReference type="Proteomes" id="UP000186513">
    <property type="component" value="Unassembled WGS sequence"/>
</dbReference>
<evidence type="ECO:0000313" key="2">
    <source>
        <dbReference type="Proteomes" id="UP000186513"/>
    </source>
</evidence>
<proteinExistence type="predicted"/>
<organism evidence="1 2">
    <name type="scientific">Chitinimonas taiwanensis DSM 18899</name>
    <dbReference type="NCBI Taxonomy" id="1121279"/>
    <lineage>
        <taxon>Bacteria</taxon>
        <taxon>Pseudomonadati</taxon>
        <taxon>Pseudomonadota</taxon>
        <taxon>Betaproteobacteria</taxon>
        <taxon>Neisseriales</taxon>
        <taxon>Chitinibacteraceae</taxon>
        <taxon>Chitinimonas</taxon>
    </lineage>
</organism>
<keyword evidence="2" id="KW-1185">Reference proteome</keyword>